<feature type="region of interest" description="Disordered" evidence="6">
    <location>
        <begin position="1"/>
        <end position="33"/>
    </location>
</feature>
<dbReference type="InterPro" id="IPR051423">
    <property type="entry name" value="CD225/Dispanin"/>
</dbReference>
<dbReference type="PANTHER" id="PTHR14948">
    <property type="entry name" value="NG5"/>
    <property type="match status" value="1"/>
</dbReference>
<evidence type="ECO:0000313" key="8">
    <source>
        <dbReference type="EMBL" id="KAK1785969.1"/>
    </source>
</evidence>
<feature type="transmembrane region" description="Helical" evidence="7">
    <location>
        <begin position="115"/>
        <end position="139"/>
    </location>
</feature>
<evidence type="ECO:0000256" key="7">
    <source>
        <dbReference type="SAM" id="Phobius"/>
    </source>
</evidence>
<comment type="similarity">
    <text evidence="2">Belongs to the CD225/Dispanin family.</text>
</comment>
<reference evidence="8" key="1">
    <citation type="submission" date="2023-03" db="EMBL/GenBank/DDBJ databases">
        <title>Electrophorus voltai genome.</title>
        <authorList>
            <person name="Bian C."/>
        </authorList>
    </citation>
    <scope>NUCLEOTIDE SEQUENCE</scope>
    <source>
        <strain evidence="8">CB-2022</strain>
        <tissue evidence="8">Muscle</tissue>
    </source>
</reference>
<gene>
    <name evidence="8" type="ORF">P4O66_017718</name>
</gene>
<dbReference type="Proteomes" id="UP001239994">
    <property type="component" value="Unassembled WGS sequence"/>
</dbReference>
<evidence type="ECO:0000256" key="3">
    <source>
        <dbReference type="ARBA" id="ARBA00022692"/>
    </source>
</evidence>
<keyword evidence="4 7" id="KW-1133">Transmembrane helix</keyword>
<feature type="compositionally biased region" description="Polar residues" evidence="6">
    <location>
        <begin position="19"/>
        <end position="28"/>
    </location>
</feature>
<name>A0AAD8YTD4_9TELE</name>
<dbReference type="PANTHER" id="PTHR14948:SF1">
    <property type="entry name" value="TRAFFICKING REGULATOR OF GLUT4 1"/>
    <property type="match status" value="1"/>
</dbReference>
<keyword evidence="3 7" id="KW-0812">Transmembrane</keyword>
<feature type="compositionally biased region" description="Polar residues" evidence="6">
    <location>
        <begin position="78"/>
        <end position="88"/>
    </location>
</feature>
<evidence type="ECO:0008006" key="10">
    <source>
        <dbReference type="Google" id="ProtNLM"/>
    </source>
</evidence>
<feature type="compositionally biased region" description="Low complexity" evidence="6">
    <location>
        <begin position="89"/>
        <end position="102"/>
    </location>
</feature>
<dbReference type="Pfam" id="PF04505">
    <property type="entry name" value="CD225"/>
    <property type="match status" value="1"/>
</dbReference>
<protein>
    <recommendedName>
        <fullName evidence="10">Trafficking regulator of GLUT4 (SLC2A4) 1a</fullName>
    </recommendedName>
</protein>
<keyword evidence="5 7" id="KW-0472">Membrane</keyword>
<dbReference type="InterPro" id="IPR007593">
    <property type="entry name" value="CD225/Dispanin_fam"/>
</dbReference>
<proteinExistence type="inferred from homology"/>
<sequence>MAINTDTEFDLGARGNLGESGSAQPAESQETEKLLSATITEPAGGGTGIKMSSSFTVNVGGEKATDGDQNGHGVPLRSGSTGQLGSAQLSPSRVSLSRTSSTGNAVQEDPKPKDYLLLVILSCFCLVWPVSIVALVYSVMSRNSLQQGDIDGARRLGRLARLLSIVSIILGLLMITVYTVVTESKQNNNSSKKNPQGSSRASSMNYDIPIQICVENSLLSGI</sequence>
<evidence type="ECO:0000256" key="2">
    <source>
        <dbReference type="ARBA" id="ARBA00006843"/>
    </source>
</evidence>
<accession>A0AAD8YTD4</accession>
<dbReference type="AlphaFoldDB" id="A0AAD8YTD4"/>
<keyword evidence="9" id="KW-1185">Reference proteome</keyword>
<evidence type="ECO:0000313" key="9">
    <source>
        <dbReference type="Proteomes" id="UP001239994"/>
    </source>
</evidence>
<organism evidence="8 9">
    <name type="scientific">Electrophorus voltai</name>
    <dbReference type="NCBI Taxonomy" id="2609070"/>
    <lineage>
        <taxon>Eukaryota</taxon>
        <taxon>Metazoa</taxon>
        <taxon>Chordata</taxon>
        <taxon>Craniata</taxon>
        <taxon>Vertebrata</taxon>
        <taxon>Euteleostomi</taxon>
        <taxon>Actinopterygii</taxon>
        <taxon>Neopterygii</taxon>
        <taxon>Teleostei</taxon>
        <taxon>Ostariophysi</taxon>
        <taxon>Gymnotiformes</taxon>
        <taxon>Gymnotoidei</taxon>
        <taxon>Gymnotidae</taxon>
        <taxon>Electrophorus</taxon>
    </lineage>
</organism>
<dbReference type="GO" id="GO:0016020">
    <property type="term" value="C:membrane"/>
    <property type="evidence" value="ECO:0007669"/>
    <property type="project" value="UniProtKB-SubCell"/>
</dbReference>
<feature type="transmembrane region" description="Helical" evidence="7">
    <location>
        <begin position="159"/>
        <end position="181"/>
    </location>
</feature>
<comment type="subcellular location">
    <subcellularLocation>
        <location evidence="1">Membrane</location>
    </subcellularLocation>
</comment>
<evidence type="ECO:0000256" key="1">
    <source>
        <dbReference type="ARBA" id="ARBA00004370"/>
    </source>
</evidence>
<evidence type="ECO:0000256" key="6">
    <source>
        <dbReference type="SAM" id="MobiDB-lite"/>
    </source>
</evidence>
<feature type="region of interest" description="Disordered" evidence="6">
    <location>
        <begin position="58"/>
        <end position="107"/>
    </location>
</feature>
<dbReference type="EMBL" id="JAROKS010000025">
    <property type="protein sequence ID" value="KAK1785969.1"/>
    <property type="molecule type" value="Genomic_DNA"/>
</dbReference>
<evidence type="ECO:0000256" key="5">
    <source>
        <dbReference type="ARBA" id="ARBA00023136"/>
    </source>
</evidence>
<evidence type="ECO:0000256" key="4">
    <source>
        <dbReference type="ARBA" id="ARBA00022989"/>
    </source>
</evidence>
<comment type="caution">
    <text evidence="8">The sequence shown here is derived from an EMBL/GenBank/DDBJ whole genome shotgun (WGS) entry which is preliminary data.</text>
</comment>